<organism evidence="3 6">
    <name type="scientific">Candidatus Magnetobacterium bavaricum</name>
    <dbReference type="NCBI Taxonomy" id="29290"/>
    <lineage>
        <taxon>Bacteria</taxon>
        <taxon>Pseudomonadati</taxon>
        <taxon>Nitrospirota</taxon>
        <taxon>Thermodesulfovibrionia</taxon>
        <taxon>Thermodesulfovibrionales</taxon>
        <taxon>Candidatus Magnetobacteriaceae</taxon>
        <taxon>Candidatus Magnetobacterium</taxon>
    </lineage>
</organism>
<dbReference type="EMBL" id="LACI01001808">
    <property type="protein sequence ID" value="KJU83627.1"/>
    <property type="molecule type" value="Genomic_DNA"/>
</dbReference>
<feature type="domain" description="CobQ/CobB/MinD/ParA nucleotide binding" evidence="1">
    <location>
        <begin position="8"/>
        <end position="45"/>
    </location>
</feature>
<name>A0A0F3GSN7_9BACT</name>
<dbReference type="AlphaFoldDB" id="A0A0F3GSN7"/>
<feature type="non-terminal residue" evidence="3">
    <location>
        <position position="103"/>
    </location>
</feature>
<dbReference type="InterPro" id="IPR004484">
    <property type="entry name" value="CbiA/CobB_synth"/>
</dbReference>
<proteinExistence type="predicted"/>
<dbReference type="Pfam" id="PF01656">
    <property type="entry name" value="CbiA"/>
    <property type="match status" value="1"/>
</dbReference>
<accession>A0A0F3GSN7</accession>
<keyword evidence="6" id="KW-1185">Reference proteome</keyword>
<dbReference type="PANTHER" id="PTHR43873">
    <property type="entry name" value="COBYRINATE A,C-DIAMIDE SYNTHASE"/>
    <property type="match status" value="1"/>
</dbReference>
<reference evidence="3 6" key="1">
    <citation type="submission" date="2015-02" db="EMBL/GenBank/DDBJ databases">
        <title>Single-cell genomics of uncultivated deep-branching MTB reveals a conserved set of magnetosome genes.</title>
        <authorList>
            <person name="Kolinko S."/>
            <person name="Richter M."/>
            <person name="Glockner F.O."/>
            <person name="Brachmann A."/>
            <person name="Schuler D."/>
        </authorList>
    </citation>
    <scope>NUCLEOTIDE SEQUENCE [LARGE SCALE GENOMIC DNA]</scope>
    <source>
        <strain evidence="3">TM-1</strain>
    </source>
</reference>
<dbReference type="InterPro" id="IPR027417">
    <property type="entry name" value="P-loop_NTPase"/>
</dbReference>
<dbReference type="PANTHER" id="PTHR43873:SF1">
    <property type="entry name" value="COBYRINATE A,C-DIAMIDE SYNTHASE"/>
    <property type="match status" value="1"/>
</dbReference>
<gene>
    <name evidence="4" type="ORF">MBAV_000415</name>
    <name evidence="5" type="ORF">MBAV_000416</name>
    <name evidence="3" type="ORF">MBAV_002798</name>
    <name evidence="2" type="ORF">MBAV_004174</name>
</gene>
<dbReference type="Proteomes" id="UP000033423">
    <property type="component" value="Unassembled WGS sequence"/>
</dbReference>
<dbReference type="InterPro" id="IPR002586">
    <property type="entry name" value="CobQ/CobB/MinD/ParA_Nub-bd_dom"/>
</dbReference>
<evidence type="ECO:0000313" key="2">
    <source>
        <dbReference type="EMBL" id="KJU83627.1"/>
    </source>
</evidence>
<evidence type="ECO:0000259" key="1">
    <source>
        <dbReference type="Pfam" id="PF01656"/>
    </source>
</evidence>
<evidence type="ECO:0000313" key="4">
    <source>
        <dbReference type="EMBL" id="KJU87390.1"/>
    </source>
</evidence>
<dbReference type="GO" id="GO:0042242">
    <property type="term" value="F:cobyrinic acid a,c-diamide synthase activity"/>
    <property type="evidence" value="ECO:0007669"/>
    <property type="project" value="InterPro"/>
</dbReference>
<dbReference type="EMBL" id="LACI01000192">
    <property type="protein sequence ID" value="KJU87391.1"/>
    <property type="molecule type" value="Genomic_DNA"/>
</dbReference>
<dbReference type="EMBL" id="LACI01001197">
    <property type="protein sequence ID" value="KJU85005.1"/>
    <property type="molecule type" value="Genomic_DNA"/>
</dbReference>
<sequence>MLFYRPRLVIAGLRGGGGKTTLSLGLLRLWRQAGLNAVAFKKGPDYIDAGWLAAASGNPCYNLDSFIISEDRLLHSFVTHSDKTDVALIEGNRGLFDGVDAYG</sequence>
<protein>
    <submittedName>
        <fullName evidence="3">Cobyrinic acid a,c-diamide synthase</fullName>
    </submittedName>
</protein>
<evidence type="ECO:0000313" key="5">
    <source>
        <dbReference type="EMBL" id="KJU87391.1"/>
    </source>
</evidence>
<dbReference type="SUPFAM" id="SSF52540">
    <property type="entry name" value="P-loop containing nucleoside triphosphate hydrolases"/>
    <property type="match status" value="1"/>
</dbReference>
<evidence type="ECO:0000313" key="6">
    <source>
        <dbReference type="Proteomes" id="UP000033423"/>
    </source>
</evidence>
<dbReference type="EMBL" id="LACI01000192">
    <property type="protein sequence ID" value="KJU87390.1"/>
    <property type="molecule type" value="Genomic_DNA"/>
</dbReference>
<evidence type="ECO:0000313" key="3">
    <source>
        <dbReference type="EMBL" id="KJU85005.1"/>
    </source>
</evidence>
<comment type="caution">
    <text evidence="3">The sequence shown here is derived from an EMBL/GenBank/DDBJ whole genome shotgun (WGS) entry which is preliminary data.</text>
</comment>